<evidence type="ECO:0000259" key="14">
    <source>
        <dbReference type="PROSITE" id="PS51044"/>
    </source>
</evidence>
<evidence type="ECO:0000256" key="3">
    <source>
        <dbReference type="ARBA" id="ARBA00008212"/>
    </source>
</evidence>
<sequence length="210" mass="23845">MGDFLQSELEKAQQCLLETYELAASYGDNEEKDTSKYLQLMEEICQIREVAIRNEDALKVAMEERSVAAFESAFRGAVNRAEKKFQAKKTREYKKFANRLEEASRSASSDTIPSNNTKDGALVEMDMQVNIYDPITKKRMVDPVKNTICGHIYEMKSIQDAIQIKPRLRCPVAGCGNNQYINMSHLKPDNGLKLHLQRIAEGENNNDSDD</sequence>
<dbReference type="InterPro" id="IPR004181">
    <property type="entry name" value="Znf_MIZ"/>
</dbReference>
<dbReference type="GO" id="GO:0061665">
    <property type="term" value="F:SUMO ligase activity"/>
    <property type="evidence" value="ECO:0007669"/>
    <property type="project" value="TreeGrafter"/>
</dbReference>
<dbReference type="Pfam" id="PF11789">
    <property type="entry name" value="zf-Nse"/>
    <property type="match status" value="1"/>
</dbReference>
<dbReference type="GO" id="GO:0030915">
    <property type="term" value="C:Smc5-Smc6 complex"/>
    <property type="evidence" value="ECO:0007669"/>
    <property type="project" value="InterPro"/>
</dbReference>
<organism evidence="16">
    <name type="scientific">Zeugodacus cucurbitae</name>
    <name type="common">Melon fruit fly</name>
    <name type="synonym">Bactrocera cucurbitae</name>
    <dbReference type="NCBI Taxonomy" id="28588"/>
    <lineage>
        <taxon>Eukaryota</taxon>
        <taxon>Metazoa</taxon>
        <taxon>Ecdysozoa</taxon>
        <taxon>Arthropoda</taxon>
        <taxon>Hexapoda</taxon>
        <taxon>Insecta</taxon>
        <taxon>Pterygota</taxon>
        <taxon>Neoptera</taxon>
        <taxon>Endopterygota</taxon>
        <taxon>Diptera</taxon>
        <taxon>Brachycera</taxon>
        <taxon>Muscomorpha</taxon>
        <taxon>Tephritoidea</taxon>
        <taxon>Tephritidae</taxon>
        <taxon>Zeugodacus</taxon>
        <taxon>Zeugodacus</taxon>
    </lineage>
</organism>
<evidence type="ECO:0000256" key="13">
    <source>
        <dbReference type="PROSITE-ProRule" id="PRU00452"/>
    </source>
</evidence>
<evidence type="ECO:0000313" key="16">
    <source>
        <dbReference type="EMBL" id="JAD02331.1"/>
    </source>
</evidence>
<evidence type="ECO:0000256" key="10">
    <source>
        <dbReference type="ARBA" id="ARBA00023242"/>
    </source>
</evidence>
<keyword evidence="9" id="KW-0862">Zinc</keyword>
<dbReference type="GO" id="GO:0016925">
    <property type="term" value="P:protein sumoylation"/>
    <property type="evidence" value="ECO:0007669"/>
    <property type="project" value="UniProtKB-UniPathway"/>
</dbReference>
<keyword evidence="6" id="KW-0479">Metal-binding</keyword>
<dbReference type="EMBL" id="GBXI01015506">
    <property type="protein sequence ID" value="JAC98785.1"/>
    <property type="molecule type" value="Transcribed_RNA"/>
</dbReference>
<dbReference type="SUPFAM" id="SSF57850">
    <property type="entry name" value="RING/U-box"/>
    <property type="match status" value="1"/>
</dbReference>
<comment type="similarity">
    <text evidence="3">Belongs to the NSE2 family.</text>
</comment>
<evidence type="ECO:0000256" key="5">
    <source>
        <dbReference type="ARBA" id="ARBA00022679"/>
    </source>
</evidence>
<comment type="subcellular location">
    <subcellularLocation>
        <location evidence="1">Nucleus</location>
    </subcellularLocation>
</comment>
<evidence type="ECO:0000256" key="6">
    <source>
        <dbReference type="ARBA" id="ARBA00022723"/>
    </source>
</evidence>
<dbReference type="PANTHER" id="PTHR21330">
    <property type="entry name" value="E3 SUMO-PROTEIN LIGASE NSE2"/>
    <property type="match status" value="1"/>
</dbReference>
<dbReference type="InterPro" id="IPR013083">
    <property type="entry name" value="Znf_RING/FYVE/PHD"/>
</dbReference>
<evidence type="ECO:0000256" key="7">
    <source>
        <dbReference type="ARBA" id="ARBA00022771"/>
    </source>
</evidence>
<evidence type="ECO:0000256" key="2">
    <source>
        <dbReference type="ARBA" id="ARBA00004718"/>
    </source>
</evidence>
<evidence type="ECO:0000256" key="9">
    <source>
        <dbReference type="ARBA" id="ARBA00022833"/>
    </source>
</evidence>
<dbReference type="PANTHER" id="PTHR21330:SF1">
    <property type="entry name" value="E3 SUMO-PROTEIN LIGASE NSE2"/>
    <property type="match status" value="1"/>
</dbReference>
<dbReference type="GO" id="GO:0000724">
    <property type="term" value="P:double-strand break repair via homologous recombination"/>
    <property type="evidence" value="ECO:0007669"/>
    <property type="project" value="InterPro"/>
</dbReference>
<keyword evidence="5" id="KW-0808">Transferase</keyword>
<keyword evidence="16" id="KW-0436">Ligase</keyword>
<dbReference type="GeneID" id="105221206"/>
<dbReference type="AlphaFoldDB" id="A0A0A1WUQ7"/>
<dbReference type="CDD" id="cd16651">
    <property type="entry name" value="SPL-RING_NSE2"/>
    <property type="match status" value="1"/>
</dbReference>
<evidence type="ECO:0000256" key="8">
    <source>
        <dbReference type="ARBA" id="ARBA00022786"/>
    </source>
</evidence>
<keyword evidence="7 13" id="KW-0863">Zinc-finger</keyword>
<dbReference type="GO" id="GO:0008270">
    <property type="term" value="F:zinc ion binding"/>
    <property type="evidence" value="ECO:0007669"/>
    <property type="project" value="UniProtKB-KW"/>
</dbReference>
<feature type="domain" description="SP-RING-type" evidence="14">
    <location>
        <begin position="118"/>
        <end position="201"/>
    </location>
</feature>
<dbReference type="Gene3D" id="3.30.40.10">
    <property type="entry name" value="Zinc/RING finger domain, C3HC4 (zinc finger)"/>
    <property type="match status" value="1"/>
</dbReference>
<reference evidence="16" key="2">
    <citation type="journal article" date="2015" name="Gigascience">
        <title>Reconstructing a comprehensive transcriptome assembly of a white-pupal translocated strain of the pest fruit fly Bactrocera cucurbitae.</title>
        <authorList>
            <person name="Sim S.B."/>
            <person name="Calla B."/>
            <person name="Hall B."/>
            <person name="DeRego T."/>
            <person name="Geib S.M."/>
        </authorList>
    </citation>
    <scope>NUCLEOTIDE SEQUENCE</scope>
</reference>
<name>A0A0A1WUQ7_ZEUCU</name>
<evidence type="ECO:0000256" key="4">
    <source>
        <dbReference type="ARBA" id="ARBA00020923"/>
    </source>
</evidence>
<reference evidence="16" key="1">
    <citation type="submission" date="2014-11" db="EMBL/GenBank/DDBJ databases">
        <authorList>
            <person name="Geib S."/>
        </authorList>
    </citation>
    <scope>NUCLEOTIDE SEQUENCE</scope>
</reference>
<keyword evidence="10" id="KW-0539">Nucleus</keyword>
<dbReference type="EMBL" id="GBXI01011961">
    <property type="protein sequence ID" value="JAD02331.1"/>
    <property type="molecule type" value="Transcribed_RNA"/>
</dbReference>
<dbReference type="GO" id="GO:0005634">
    <property type="term" value="C:nucleus"/>
    <property type="evidence" value="ECO:0007669"/>
    <property type="project" value="UniProtKB-SubCell"/>
</dbReference>
<gene>
    <name evidence="16" type="primary">nsmce2_1</name>
    <name evidence="15" type="synonym">nsmce2_0</name>
    <name evidence="15" type="ORF">g.24644</name>
    <name evidence="16" type="ORF">g.24646</name>
</gene>
<dbReference type="UniPathway" id="UPA00886"/>
<dbReference type="InterPro" id="IPR026846">
    <property type="entry name" value="Nse2(Mms21)"/>
</dbReference>
<protein>
    <recommendedName>
        <fullName evidence="4">E3 SUMO-protein ligase NSE2</fullName>
    </recommendedName>
    <alternativeName>
        <fullName evidence="11">E3 SUMO-protein transferase NSE2</fullName>
    </alternativeName>
    <alternativeName>
        <fullName evidence="12">Non-structural maintenance of chromosomes element 2 homolog</fullName>
    </alternativeName>
</protein>
<evidence type="ECO:0000313" key="15">
    <source>
        <dbReference type="EMBL" id="JAC98785.1"/>
    </source>
</evidence>
<comment type="pathway">
    <text evidence="2">Protein modification; protein sumoylation.</text>
</comment>
<dbReference type="OrthoDB" id="26899at2759"/>
<dbReference type="PROSITE" id="PS51044">
    <property type="entry name" value="ZF_SP_RING"/>
    <property type="match status" value="1"/>
</dbReference>
<evidence type="ECO:0000256" key="1">
    <source>
        <dbReference type="ARBA" id="ARBA00004123"/>
    </source>
</evidence>
<keyword evidence="8" id="KW-0833">Ubl conjugation pathway</keyword>
<proteinExistence type="inferred from homology"/>
<accession>A0A0A1WUQ7</accession>
<evidence type="ECO:0000256" key="11">
    <source>
        <dbReference type="ARBA" id="ARBA00031731"/>
    </source>
</evidence>
<evidence type="ECO:0000256" key="12">
    <source>
        <dbReference type="ARBA" id="ARBA00032533"/>
    </source>
</evidence>
<dbReference type="GO" id="GO:0016874">
    <property type="term" value="F:ligase activity"/>
    <property type="evidence" value="ECO:0007669"/>
    <property type="project" value="UniProtKB-KW"/>
</dbReference>